<dbReference type="SUPFAM" id="SSF81383">
    <property type="entry name" value="F-box domain"/>
    <property type="match status" value="1"/>
</dbReference>
<dbReference type="RefSeq" id="XP_014181298.1">
    <property type="nucleotide sequence ID" value="XM_014325823.1"/>
</dbReference>
<dbReference type="EMBL" id="ALBS01000124">
    <property type="protein sequence ID" value="EJT50207.1"/>
    <property type="molecule type" value="Genomic_DNA"/>
</dbReference>
<dbReference type="AlphaFoldDB" id="J6F4L8"/>
<dbReference type="GeneID" id="25984022"/>
<dbReference type="InterPro" id="IPR001810">
    <property type="entry name" value="F-box_dom"/>
</dbReference>
<proteinExistence type="predicted"/>
<protein>
    <recommendedName>
        <fullName evidence="1">F-box domain-containing protein</fullName>
    </recommendedName>
</protein>
<evidence type="ECO:0000259" key="1">
    <source>
        <dbReference type="PROSITE" id="PS50181"/>
    </source>
</evidence>
<feature type="domain" description="F-box" evidence="1">
    <location>
        <begin position="1"/>
        <end position="44"/>
    </location>
</feature>
<dbReference type="PROSITE" id="PS50181">
    <property type="entry name" value="FBOX"/>
    <property type="match status" value="1"/>
</dbReference>
<organism evidence="2 3">
    <name type="scientific">Trichosporon asahii var. asahii (strain ATCC 90039 / CBS 2479 / JCM 2466 / KCTC 7840 / NBRC 103889/ NCYC 2677 / UAMH 7654)</name>
    <name type="common">Yeast</name>
    <dbReference type="NCBI Taxonomy" id="1186058"/>
    <lineage>
        <taxon>Eukaryota</taxon>
        <taxon>Fungi</taxon>
        <taxon>Dikarya</taxon>
        <taxon>Basidiomycota</taxon>
        <taxon>Agaricomycotina</taxon>
        <taxon>Tremellomycetes</taxon>
        <taxon>Trichosporonales</taxon>
        <taxon>Trichosporonaceae</taxon>
        <taxon>Trichosporon</taxon>
    </lineage>
</organism>
<dbReference type="InterPro" id="IPR036047">
    <property type="entry name" value="F-box-like_dom_sf"/>
</dbReference>
<name>J6F4L8_TRIAS</name>
<evidence type="ECO:0000313" key="2">
    <source>
        <dbReference type="EMBL" id="EJT50207.1"/>
    </source>
</evidence>
<dbReference type="HOGENOM" id="CLU_829460_0_0_1"/>
<dbReference type="KEGG" id="tasa:A1Q1_00508"/>
<evidence type="ECO:0000313" key="3">
    <source>
        <dbReference type="Proteomes" id="UP000002748"/>
    </source>
</evidence>
<reference evidence="2 3" key="1">
    <citation type="journal article" date="2012" name="Eukaryot. Cell">
        <title>Draft genome sequence of CBS 2479, the standard type strain of Trichosporon asahii.</title>
        <authorList>
            <person name="Yang R.Y."/>
            <person name="Li H.T."/>
            <person name="Zhu H."/>
            <person name="Zhou G.P."/>
            <person name="Wang M."/>
            <person name="Wang L."/>
        </authorList>
    </citation>
    <scope>NUCLEOTIDE SEQUENCE [LARGE SCALE GENOMIC DNA]</scope>
    <source>
        <strain evidence="3">ATCC 90039 / CBS 2479 / JCM 2466 / KCTC 7840 / NCYC 2677 / UAMH 7654</strain>
    </source>
</reference>
<gene>
    <name evidence="2" type="ORF">A1Q1_00508</name>
</gene>
<dbReference type="Proteomes" id="UP000002748">
    <property type="component" value="Unassembled WGS sequence"/>
</dbReference>
<comment type="caution">
    <text evidence="2">The sequence shown here is derived from an EMBL/GenBank/DDBJ whole genome shotgun (WGS) entry which is preliminary data.</text>
</comment>
<sequence length="334" mass="37439">MLAFLPCEVLLIIADFLAPPDLASLLRVNSHFHATFVQPLYASVPAVRHGAPDLYPPLSNPAYARHVRSLTVRPHLTEVCAASSSPEPELHLRQVRLHLIPPITNPEFLLHTVIPPDLSLMTEPPCGFLAHVRAERLVIMETYMDAGCLGYLAPWLDDIEDVVLFLLPVQNLTAVGGVEPRKDAATDLAEIMAHVSKAVKRLTVVVQHPVSSPRFTFPPIENYARHLLKSPQELVRGVVDVLEDLRHLPPATEGGLECLTIVLPEGVLSSECREHLLQTIRPRPGSARILGMLEFMARPEYQGVMTDEQLRIWWERSRLPHYEMTVKEVKECIH</sequence>
<accession>J6F4L8</accession>
<dbReference type="VEuPathDB" id="FungiDB:A1Q1_00508"/>